<keyword evidence="3" id="KW-1185">Reference proteome</keyword>
<sequence>MGNEDTPKPNRQLRAHMERKGVSAQDLADLIAVDAKTVERWLSGETAPYPHNARRAVDVLECDPADLWPDLFPIMTPPSAGTVAVSVYSSRADVPISVWRQLFEGAVEHIDILVYGGTFLFDGLPDSPRSWPPPPNAAS</sequence>
<proteinExistence type="predicted"/>
<protein>
    <recommendedName>
        <fullName evidence="1">HTH cro/C1-type domain-containing protein</fullName>
    </recommendedName>
</protein>
<dbReference type="Proteomes" id="UP000516380">
    <property type="component" value="Chromosome"/>
</dbReference>
<accession>A0A7G1I849</accession>
<dbReference type="SUPFAM" id="SSF47413">
    <property type="entry name" value="lambda repressor-like DNA-binding domains"/>
    <property type="match status" value="1"/>
</dbReference>
<evidence type="ECO:0000313" key="3">
    <source>
        <dbReference type="Proteomes" id="UP000516380"/>
    </source>
</evidence>
<dbReference type="AlphaFoldDB" id="A0A7G1I849"/>
<feature type="domain" description="HTH cro/C1-type" evidence="1">
    <location>
        <begin position="13"/>
        <end position="67"/>
    </location>
</feature>
<organism evidence="2 3">
    <name type="scientific">Mycobacterium kansasii</name>
    <dbReference type="NCBI Taxonomy" id="1768"/>
    <lineage>
        <taxon>Bacteria</taxon>
        <taxon>Bacillati</taxon>
        <taxon>Actinomycetota</taxon>
        <taxon>Actinomycetes</taxon>
        <taxon>Mycobacteriales</taxon>
        <taxon>Mycobacteriaceae</taxon>
        <taxon>Mycobacterium</taxon>
    </lineage>
</organism>
<dbReference type="Gene3D" id="1.10.260.40">
    <property type="entry name" value="lambda repressor-like DNA-binding domains"/>
    <property type="match status" value="1"/>
</dbReference>
<evidence type="ECO:0000313" key="2">
    <source>
        <dbReference type="EMBL" id="BCI87147.1"/>
    </source>
</evidence>
<dbReference type="EMBL" id="AP023343">
    <property type="protein sequence ID" value="BCI87147.1"/>
    <property type="molecule type" value="Genomic_DNA"/>
</dbReference>
<dbReference type="SMART" id="SM00530">
    <property type="entry name" value="HTH_XRE"/>
    <property type="match status" value="1"/>
</dbReference>
<dbReference type="GO" id="GO:0003677">
    <property type="term" value="F:DNA binding"/>
    <property type="evidence" value="ECO:0007669"/>
    <property type="project" value="InterPro"/>
</dbReference>
<gene>
    <name evidence="2" type="ORF">NIIDMKKI_23530</name>
</gene>
<dbReference type="PROSITE" id="PS50943">
    <property type="entry name" value="HTH_CROC1"/>
    <property type="match status" value="1"/>
</dbReference>
<name>A0A7G1I849_MYCKA</name>
<dbReference type="InterPro" id="IPR001387">
    <property type="entry name" value="Cro/C1-type_HTH"/>
</dbReference>
<evidence type="ECO:0000259" key="1">
    <source>
        <dbReference type="PROSITE" id="PS50943"/>
    </source>
</evidence>
<reference evidence="2 3" key="1">
    <citation type="submission" date="2020-07" db="EMBL/GenBank/DDBJ databases">
        <title>Mycobacterium kansasii (former subtype) with zoonotic potential isolated from diseased indoor pet cat, Japan.</title>
        <authorList>
            <person name="Fukano H."/>
            <person name="Terazono T."/>
            <person name="Hoshino Y."/>
        </authorList>
    </citation>
    <scope>NUCLEOTIDE SEQUENCE [LARGE SCALE GENOMIC DNA]</scope>
    <source>
        <strain evidence="2 3">Kuro-I</strain>
    </source>
</reference>
<dbReference type="Pfam" id="PF13560">
    <property type="entry name" value="HTH_31"/>
    <property type="match status" value="1"/>
</dbReference>
<dbReference type="InterPro" id="IPR010982">
    <property type="entry name" value="Lambda_DNA-bd_dom_sf"/>
</dbReference>